<dbReference type="Gene3D" id="1.10.1740.10">
    <property type="match status" value="1"/>
</dbReference>
<feature type="domain" description="RNA polymerase sigma-70 region 2" evidence="6">
    <location>
        <begin position="13"/>
        <end position="77"/>
    </location>
</feature>
<dbReference type="InterPro" id="IPR036388">
    <property type="entry name" value="WH-like_DNA-bd_sf"/>
</dbReference>
<dbReference type="InterPro" id="IPR014284">
    <property type="entry name" value="RNA_pol_sigma-70_dom"/>
</dbReference>
<keyword evidence="3" id="KW-0731">Sigma factor</keyword>
<dbReference type="Pfam" id="PF04542">
    <property type="entry name" value="Sigma70_r2"/>
    <property type="match status" value="1"/>
</dbReference>
<dbReference type="NCBIfam" id="TIGR02937">
    <property type="entry name" value="sigma70-ECF"/>
    <property type="match status" value="1"/>
</dbReference>
<dbReference type="GO" id="GO:0016987">
    <property type="term" value="F:sigma factor activity"/>
    <property type="evidence" value="ECO:0007669"/>
    <property type="project" value="UniProtKB-KW"/>
</dbReference>
<dbReference type="RefSeq" id="WP_034631954.1">
    <property type="nucleotide sequence ID" value="NZ_AXNT01000100.1"/>
</dbReference>
<dbReference type="OrthoDB" id="3688906at2"/>
<evidence type="ECO:0000256" key="2">
    <source>
        <dbReference type="ARBA" id="ARBA00023015"/>
    </source>
</evidence>
<keyword evidence="4" id="KW-0238">DNA-binding</keyword>
<proteinExistence type="inferred from homology"/>
<dbReference type="STRING" id="1408250.Q760_00730"/>
<evidence type="ECO:0000256" key="5">
    <source>
        <dbReference type="ARBA" id="ARBA00023163"/>
    </source>
</evidence>
<name>A0A0A0B5R9_9CELL</name>
<dbReference type="InterPro" id="IPR039425">
    <property type="entry name" value="RNA_pol_sigma-70-like"/>
</dbReference>
<comment type="similarity">
    <text evidence="1">Belongs to the sigma-70 factor family. ECF subfamily.</text>
</comment>
<dbReference type="PANTHER" id="PTHR43133">
    <property type="entry name" value="RNA POLYMERASE ECF-TYPE SIGMA FACTO"/>
    <property type="match status" value="1"/>
</dbReference>
<evidence type="ECO:0000256" key="4">
    <source>
        <dbReference type="ARBA" id="ARBA00023125"/>
    </source>
</evidence>
<dbReference type="InterPro" id="IPR013324">
    <property type="entry name" value="RNA_pol_sigma_r3/r4-like"/>
</dbReference>
<feature type="domain" description="RNA polymerase sigma factor 70 region 4 type 2" evidence="7">
    <location>
        <begin position="105"/>
        <end position="154"/>
    </location>
</feature>
<dbReference type="SUPFAM" id="SSF88946">
    <property type="entry name" value="Sigma2 domain of RNA polymerase sigma factors"/>
    <property type="match status" value="1"/>
</dbReference>
<dbReference type="Proteomes" id="UP000029833">
    <property type="component" value="Unassembled WGS sequence"/>
</dbReference>
<accession>A0A0A0B5R9</accession>
<evidence type="ECO:0000313" key="9">
    <source>
        <dbReference type="Proteomes" id="UP000029833"/>
    </source>
</evidence>
<keyword evidence="9" id="KW-1185">Reference proteome</keyword>
<dbReference type="InterPro" id="IPR007627">
    <property type="entry name" value="RNA_pol_sigma70_r2"/>
</dbReference>
<protein>
    <recommendedName>
        <fullName evidence="10">RNA polymerase subunit sigma-24</fullName>
    </recommendedName>
</protein>
<dbReference type="Gene3D" id="1.10.10.10">
    <property type="entry name" value="Winged helix-like DNA-binding domain superfamily/Winged helix DNA-binding domain"/>
    <property type="match status" value="1"/>
</dbReference>
<dbReference type="SUPFAM" id="SSF88659">
    <property type="entry name" value="Sigma3 and sigma4 domains of RNA polymerase sigma factors"/>
    <property type="match status" value="1"/>
</dbReference>
<evidence type="ECO:0000256" key="3">
    <source>
        <dbReference type="ARBA" id="ARBA00023082"/>
    </source>
</evidence>
<dbReference type="EMBL" id="AXNT01000100">
    <property type="protein sequence ID" value="KGM01523.1"/>
    <property type="molecule type" value="Genomic_DNA"/>
</dbReference>
<organism evidence="8 9">
    <name type="scientific">Cellulomonas cellasea DSM 20118</name>
    <dbReference type="NCBI Taxonomy" id="1408250"/>
    <lineage>
        <taxon>Bacteria</taxon>
        <taxon>Bacillati</taxon>
        <taxon>Actinomycetota</taxon>
        <taxon>Actinomycetes</taxon>
        <taxon>Micrococcales</taxon>
        <taxon>Cellulomonadaceae</taxon>
        <taxon>Cellulomonas</taxon>
    </lineage>
</organism>
<dbReference type="GO" id="GO:0006352">
    <property type="term" value="P:DNA-templated transcription initiation"/>
    <property type="evidence" value="ECO:0007669"/>
    <property type="project" value="InterPro"/>
</dbReference>
<gene>
    <name evidence="8" type="ORF">Q760_00730</name>
</gene>
<dbReference type="Pfam" id="PF08281">
    <property type="entry name" value="Sigma70_r4_2"/>
    <property type="match status" value="1"/>
</dbReference>
<dbReference type="GO" id="GO:0003677">
    <property type="term" value="F:DNA binding"/>
    <property type="evidence" value="ECO:0007669"/>
    <property type="project" value="UniProtKB-KW"/>
</dbReference>
<sequence length="183" mass="20341">MPEWQDVLEEVVRDRRSSLVGYAALFTLDRPLAEDLVHDALVRTFAKPRDLTDVHTAEGYVRQVIRTTFLDHARKQRTWRSKAHLFAVPDDARSPEHATTAVLDVRAALATLAPRERACAVLRYFDDLPGAEIAHELGLSPGAVKRYLSDATARLRVLLGPDALPPDADLDTIPVTRTGRSQA</sequence>
<evidence type="ECO:0000259" key="7">
    <source>
        <dbReference type="Pfam" id="PF08281"/>
    </source>
</evidence>
<reference evidence="8 9" key="1">
    <citation type="submission" date="2013-10" db="EMBL/GenBank/DDBJ databases">
        <authorList>
            <person name="Wang G."/>
            <person name="Zhuang W."/>
        </authorList>
    </citation>
    <scope>NUCLEOTIDE SEQUENCE [LARGE SCALE GENOMIC DNA]</scope>
    <source>
        <strain evidence="8 9">DSM 20118</strain>
    </source>
</reference>
<keyword evidence="5" id="KW-0804">Transcription</keyword>
<dbReference type="InterPro" id="IPR013325">
    <property type="entry name" value="RNA_pol_sigma_r2"/>
</dbReference>
<dbReference type="PANTHER" id="PTHR43133:SF50">
    <property type="entry name" value="ECF RNA POLYMERASE SIGMA FACTOR SIGM"/>
    <property type="match status" value="1"/>
</dbReference>
<dbReference type="AlphaFoldDB" id="A0A0A0B5R9"/>
<evidence type="ECO:0000256" key="1">
    <source>
        <dbReference type="ARBA" id="ARBA00010641"/>
    </source>
</evidence>
<evidence type="ECO:0000313" key="8">
    <source>
        <dbReference type="EMBL" id="KGM01523.1"/>
    </source>
</evidence>
<comment type="caution">
    <text evidence="8">The sequence shown here is derived from an EMBL/GenBank/DDBJ whole genome shotgun (WGS) entry which is preliminary data.</text>
</comment>
<dbReference type="InterPro" id="IPR013249">
    <property type="entry name" value="RNA_pol_sigma70_r4_t2"/>
</dbReference>
<keyword evidence="2" id="KW-0805">Transcription regulation</keyword>
<dbReference type="CDD" id="cd06171">
    <property type="entry name" value="Sigma70_r4"/>
    <property type="match status" value="1"/>
</dbReference>
<evidence type="ECO:0008006" key="10">
    <source>
        <dbReference type="Google" id="ProtNLM"/>
    </source>
</evidence>
<evidence type="ECO:0000259" key="6">
    <source>
        <dbReference type="Pfam" id="PF04542"/>
    </source>
</evidence>